<evidence type="ECO:0000313" key="2">
    <source>
        <dbReference type="Proteomes" id="UP001144297"/>
    </source>
</evidence>
<dbReference type="EMBL" id="BSDX01000001">
    <property type="protein sequence ID" value="GLI52548.1"/>
    <property type="molecule type" value="Genomic_DNA"/>
</dbReference>
<evidence type="ECO:0000313" key="1">
    <source>
        <dbReference type="EMBL" id="GLI52548.1"/>
    </source>
</evidence>
<gene>
    <name evidence="1" type="ORF">TISLANDTSLP1_02410</name>
</gene>
<organism evidence="1 2">
    <name type="scientific">Thermodesulfovibrio yellowstonii</name>
    <dbReference type="NCBI Taxonomy" id="28262"/>
    <lineage>
        <taxon>Bacteria</taxon>
        <taxon>Pseudomonadati</taxon>
        <taxon>Nitrospirota</taxon>
        <taxon>Thermodesulfovibrionia</taxon>
        <taxon>Thermodesulfovibrionales</taxon>
        <taxon>Thermodesulfovibrionaceae</taxon>
        <taxon>Thermodesulfovibrio</taxon>
    </lineage>
</organism>
<dbReference type="AlphaFoldDB" id="A0A9W6LJV8"/>
<reference evidence="1" key="1">
    <citation type="submission" date="2022-12" db="EMBL/GenBank/DDBJ databases">
        <title>Reference genome sequencing for broad-spectrum identification of bacterial and archaeal isolates by mass spectrometry.</title>
        <authorList>
            <person name="Sekiguchi Y."/>
            <person name="Tourlousse D.M."/>
        </authorList>
    </citation>
    <scope>NUCLEOTIDE SEQUENCE</scope>
    <source>
        <strain evidence="1">TSL-P1</strain>
    </source>
</reference>
<sequence length="395" mass="45209">MIQPIIDSSGVIHIFKGKQAEPIKLVVGEILTAEIMDIFPTGTMQLKINNRIINAQPQRELPLNKGDTVMVKVEKPLEEGIIPLRVLSASEAKEVQKAMIQAETEISDQIFKLIESLFSNNPNSIKETKQQMDIIKTIFSFPTEKLSETQKTVLMNKIIDVIFSQQDTSENLHELIKLLEQNDFPKEQISQLKNLIITTHEEITPEKLKQTLLNSGVSFEAKMKQALFDSVKIEQIKEDLKVILNQIIKEAKSQSIEEVALKAEQLLRQIDGYQILSKTYQSFFTFLPLLWQDIEGGNIAYKSFKREGKEYHTVFVTLNFKEEYLSFIVTMINKSFFISFSGQPEILSCLKDKEAILRERFQDKGMLLSGINYVSKTEELIKQWNIKEGSVSLTV</sequence>
<dbReference type="Proteomes" id="UP001144297">
    <property type="component" value="Unassembled WGS sequence"/>
</dbReference>
<comment type="caution">
    <text evidence="1">The sequence shown here is derived from an EMBL/GenBank/DDBJ whole genome shotgun (WGS) entry which is preliminary data.</text>
</comment>
<keyword evidence="2" id="KW-1185">Reference proteome</keyword>
<protein>
    <recommendedName>
        <fullName evidence="3">Flagellar hook-length control protein FliK</fullName>
    </recommendedName>
</protein>
<proteinExistence type="predicted"/>
<accession>A0A9W6LJV8</accession>
<name>A0A9W6LJV8_9BACT</name>
<evidence type="ECO:0008006" key="3">
    <source>
        <dbReference type="Google" id="ProtNLM"/>
    </source>
</evidence>